<dbReference type="OrthoDB" id="3819888at2759"/>
<dbReference type="AlphaFoldDB" id="A0A4S8M2A2"/>
<comment type="similarity">
    <text evidence="1 4">Belongs to the short-chain dehydrogenases/reductases (SDR) family.</text>
</comment>
<evidence type="ECO:0000256" key="3">
    <source>
        <dbReference type="ARBA" id="ARBA00023002"/>
    </source>
</evidence>
<dbReference type="SUPFAM" id="SSF51735">
    <property type="entry name" value="NAD(P)-binding Rossmann-fold domains"/>
    <property type="match status" value="1"/>
</dbReference>
<dbReference type="InterPro" id="IPR052178">
    <property type="entry name" value="Sec_Metab_Biosynth_SDR"/>
</dbReference>
<keyword evidence="2" id="KW-0521">NADP</keyword>
<evidence type="ECO:0000256" key="1">
    <source>
        <dbReference type="ARBA" id="ARBA00006484"/>
    </source>
</evidence>
<dbReference type="Gene3D" id="3.40.50.720">
    <property type="entry name" value="NAD(P)-binding Rossmann-like Domain"/>
    <property type="match status" value="1"/>
</dbReference>
<evidence type="ECO:0000256" key="2">
    <source>
        <dbReference type="ARBA" id="ARBA00022857"/>
    </source>
</evidence>
<dbReference type="PRINTS" id="PR00081">
    <property type="entry name" value="GDHRDH"/>
</dbReference>
<keyword evidence="6" id="KW-1185">Reference proteome</keyword>
<proteinExistence type="inferred from homology"/>
<protein>
    <submittedName>
        <fullName evidence="5">NAD(P)-binding protein</fullName>
    </submittedName>
</protein>
<dbReference type="PANTHER" id="PTHR43618:SF4">
    <property type="entry name" value="SHORT CHAIN DEHYDROGENASE_REDUCTASE FAMILY (AFU_ORTHOLOGUE AFUA_7G04540)"/>
    <property type="match status" value="1"/>
</dbReference>
<reference evidence="5 6" key="1">
    <citation type="journal article" date="2019" name="Nat. Ecol. Evol.">
        <title>Megaphylogeny resolves global patterns of mushroom evolution.</title>
        <authorList>
            <person name="Varga T."/>
            <person name="Krizsan K."/>
            <person name="Foldi C."/>
            <person name="Dima B."/>
            <person name="Sanchez-Garcia M."/>
            <person name="Sanchez-Ramirez S."/>
            <person name="Szollosi G.J."/>
            <person name="Szarkandi J.G."/>
            <person name="Papp V."/>
            <person name="Albert L."/>
            <person name="Andreopoulos W."/>
            <person name="Angelini C."/>
            <person name="Antonin V."/>
            <person name="Barry K.W."/>
            <person name="Bougher N.L."/>
            <person name="Buchanan P."/>
            <person name="Buyck B."/>
            <person name="Bense V."/>
            <person name="Catcheside P."/>
            <person name="Chovatia M."/>
            <person name="Cooper J."/>
            <person name="Damon W."/>
            <person name="Desjardin D."/>
            <person name="Finy P."/>
            <person name="Geml J."/>
            <person name="Haridas S."/>
            <person name="Hughes K."/>
            <person name="Justo A."/>
            <person name="Karasinski D."/>
            <person name="Kautmanova I."/>
            <person name="Kiss B."/>
            <person name="Kocsube S."/>
            <person name="Kotiranta H."/>
            <person name="LaButti K.M."/>
            <person name="Lechner B.E."/>
            <person name="Liimatainen K."/>
            <person name="Lipzen A."/>
            <person name="Lukacs Z."/>
            <person name="Mihaltcheva S."/>
            <person name="Morgado L.N."/>
            <person name="Niskanen T."/>
            <person name="Noordeloos M.E."/>
            <person name="Ohm R.A."/>
            <person name="Ortiz-Santana B."/>
            <person name="Ovrebo C."/>
            <person name="Racz N."/>
            <person name="Riley R."/>
            <person name="Savchenko A."/>
            <person name="Shiryaev A."/>
            <person name="Soop K."/>
            <person name="Spirin V."/>
            <person name="Szebenyi C."/>
            <person name="Tomsovsky M."/>
            <person name="Tulloss R.E."/>
            <person name="Uehling J."/>
            <person name="Grigoriev I.V."/>
            <person name="Vagvolgyi C."/>
            <person name="Papp T."/>
            <person name="Martin F.M."/>
            <person name="Miettinen O."/>
            <person name="Hibbett D.S."/>
            <person name="Nagy L.G."/>
        </authorList>
    </citation>
    <scope>NUCLEOTIDE SEQUENCE [LARGE SCALE GENOMIC DNA]</scope>
    <source>
        <strain evidence="5 6">CBS 962.96</strain>
    </source>
</reference>
<gene>
    <name evidence="5" type="ORF">K435DRAFT_755000</name>
</gene>
<dbReference type="PANTHER" id="PTHR43618">
    <property type="entry name" value="7-ALPHA-HYDROXYSTEROID DEHYDROGENASE"/>
    <property type="match status" value="1"/>
</dbReference>
<dbReference type="EMBL" id="ML179181">
    <property type="protein sequence ID" value="THU96224.1"/>
    <property type="molecule type" value="Genomic_DNA"/>
</dbReference>
<evidence type="ECO:0000313" key="6">
    <source>
        <dbReference type="Proteomes" id="UP000297245"/>
    </source>
</evidence>
<dbReference type="Proteomes" id="UP000297245">
    <property type="component" value="Unassembled WGS sequence"/>
</dbReference>
<organism evidence="5 6">
    <name type="scientific">Dendrothele bispora (strain CBS 962.96)</name>
    <dbReference type="NCBI Taxonomy" id="1314807"/>
    <lineage>
        <taxon>Eukaryota</taxon>
        <taxon>Fungi</taxon>
        <taxon>Dikarya</taxon>
        <taxon>Basidiomycota</taxon>
        <taxon>Agaricomycotina</taxon>
        <taxon>Agaricomycetes</taxon>
        <taxon>Agaricomycetidae</taxon>
        <taxon>Agaricales</taxon>
        <taxon>Agaricales incertae sedis</taxon>
        <taxon>Dendrothele</taxon>
    </lineage>
</organism>
<dbReference type="Pfam" id="PF00106">
    <property type="entry name" value="adh_short"/>
    <property type="match status" value="1"/>
</dbReference>
<evidence type="ECO:0000256" key="4">
    <source>
        <dbReference type="RuleBase" id="RU000363"/>
    </source>
</evidence>
<evidence type="ECO:0000313" key="5">
    <source>
        <dbReference type="EMBL" id="THU96224.1"/>
    </source>
</evidence>
<dbReference type="CDD" id="cd05233">
    <property type="entry name" value="SDR_c"/>
    <property type="match status" value="1"/>
</dbReference>
<dbReference type="InterPro" id="IPR002347">
    <property type="entry name" value="SDR_fam"/>
</dbReference>
<accession>A0A4S8M2A2</accession>
<dbReference type="GO" id="GO:0016491">
    <property type="term" value="F:oxidoreductase activity"/>
    <property type="evidence" value="ECO:0007669"/>
    <property type="project" value="UniProtKB-KW"/>
</dbReference>
<keyword evidence="3" id="KW-0560">Oxidoreductase</keyword>
<dbReference type="InterPro" id="IPR036291">
    <property type="entry name" value="NAD(P)-bd_dom_sf"/>
</dbReference>
<name>A0A4S8M2A2_DENBC</name>
<dbReference type="PRINTS" id="PR00080">
    <property type="entry name" value="SDRFAMILY"/>
</dbReference>
<dbReference type="FunFam" id="3.40.50.720:FF:000084">
    <property type="entry name" value="Short-chain dehydrogenase reductase"/>
    <property type="match status" value="1"/>
</dbReference>
<sequence length="287" mass="30634">MTGLDLNGKVALVTGGATGIGLMIAKCFAKNRAKVYIAGRRLEVLKKASLESGVDGLIPLQMDVVDKESIRKAVQTVDQNDGKLDVLVNNAGITGPFFPYISDKSAPEHAKWGDTLFEQSSFEDWSKVLQTNTAAPFFVTIGFLSLLERGAQSRAGTDADETSSVINISSAAASMMLTNNNFTYPVSKAGVDHLTKSMTTQFSVNKTPIRVNCIEPGLFPSELTAEREELVKRAQKAQPGRFNPAPLLRPGKDEELATAALFLASSAGGFTNGIIIRVDGGLALVNP</sequence>